<dbReference type="PANTHER" id="PTHR33744">
    <property type="entry name" value="CARBOHYDRATE DIACID REGULATOR"/>
    <property type="match status" value="1"/>
</dbReference>
<dbReference type="Gene3D" id="1.10.10.2840">
    <property type="entry name" value="PucR C-terminal helix-turn-helix domain"/>
    <property type="match status" value="1"/>
</dbReference>
<dbReference type="InterPro" id="IPR051448">
    <property type="entry name" value="CdaR-like_regulators"/>
</dbReference>
<feature type="domain" description="Putative sugar diacid recognition" evidence="1">
    <location>
        <begin position="3"/>
        <end position="132"/>
    </location>
</feature>
<keyword evidence="4" id="KW-1185">Reference proteome</keyword>
<dbReference type="PANTHER" id="PTHR33744:SF16">
    <property type="entry name" value="CARBOHYDRATE DIACID REGULATOR"/>
    <property type="match status" value="1"/>
</dbReference>
<evidence type="ECO:0000313" key="4">
    <source>
        <dbReference type="Proteomes" id="UP001523566"/>
    </source>
</evidence>
<name>A0ABT1E8H4_9FIRM</name>
<dbReference type="EMBL" id="JAMZFW010000008">
    <property type="protein sequence ID" value="MCP1102133.1"/>
    <property type="molecule type" value="Genomic_DNA"/>
</dbReference>
<organism evidence="3 4">
    <name type="scientific">Aequitasia blattaphilus</name>
    <dbReference type="NCBI Taxonomy" id="2949332"/>
    <lineage>
        <taxon>Bacteria</taxon>
        <taxon>Bacillati</taxon>
        <taxon>Bacillota</taxon>
        <taxon>Clostridia</taxon>
        <taxon>Lachnospirales</taxon>
        <taxon>Lachnospiraceae</taxon>
        <taxon>Aequitasia</taxon>
    </lineage>
</organism>
<evidence type="ECO:0000259" key="2">
    <source>
        <dbReference type="Pfam" id="PF13556"/>
    </source>
</evidence>
<comment type="caution">
    <text evidence="3">The sequence shown here is derived from an EMBL/GenBank/DDBJ whole genome shotgun (WGS) entry which is preliminary data.</text>
</comment>
<dbReference type="InterPro" id="IPR042070">
    <property type="entry name" value="PucR_C-HTH_sf"/>
</dbReference>
<protein>
    <submittedName>
        <fullName evidence="3">Helix-turn-helix domain-containing protein</fullName>
    </submittedName>
</protein>
<gene>
    <name evidence="3" type="ORF">NK125_06835</name>
</gene>
<evidence type="ECO:0000259" key="1">
    <source>
        <dbReference type="Pfam" id="PF05651"/>
    </source>
</evidence>
<sequence>MEISKHLANQIVEATHKVVGNRINLINHEGLIIASTDTKRVSTFHEAGFQAIETKKSVIVNRNSSFKGTKEGINYPILLNKEAVGAIGISGNPDEVKKYGVLVTKITEVFLKEQLLELEMNSKERLYSYVITSLIHNNIREGKHFYSLLEKLSLDVQASYCVLSIQILEGSYLSSVEHFFHLQGITLFTYTYPNELIVLLSQEQMNHFNRSYFDDSYRGYVYCGEGTAQPLLQASRSYHQALVAQKYAKHRGLTLCSSKDITAHLIYESIPQDLKETYIHNILGHLEDRELELLKAYFSNNLSLVDTAKELNIHKNTLQYRLDKIREKAGFNPRLFQDAYLLNLALSLI</sequence>
<dbReference type="Pfam" id="PF05651">
    <property type="entry name" value="Diacid_rec"/>
    <property type="match status" value="1"/>
</dbReference>
<dbReference type="Pfam" id="PF13556">
    <property type="entry name" value="HTH_30"/>
    <property type="match status" value="1"/>
</dbReference>
<dbReference type="Proteomes" id="UP001523566">
    <property type="component" value="Unassembled WGS sequence"/>
</dbReference>
<accession>A0ABT1E8H4</accession>
<proteinExistence type="predicted"/>
<reference evidence="3 4" key="1">
    <citation type="journal article" date="2022" name="Genome Biol. Evol.">
        <title>Host diet, physiology and behaviors set the stage for Lachnospiraceae cladogenesis.</title>
        <authorList>
            <person name="Vera-Ponce De Leon A."/>
            <person name="Schneider M."/>
            <person name="Jahnes B.C."/>
            <person name="Sadowski V."/>
            <person name="Camuy-Velez L.A."/>
            <person name="Duan J."/>
            <person name="Sabree Z.L."/>
        </authorList>
    </citation>
    <scope>NUCLEOTIDE SEQUENCE [LARGE SCALE GENOMIC DNA]</scope>
    <source>
        <strain evidence="3 4">PAL113</strain>
    </source>
</reference>
<dbReference type="RefSeq" id="WP_262065919.1">
    <property type="nucleotide sequence ID" value="NZ_JAMXOD010000008.1"/>
</dbReference>
<evidence type="ECO:0000313" key="3">
    <source>
        <dbReference type="EMBL" id="MCP1102133.1"/>
    </source>
</evidence>
<feature type="domain" description="PucR C-terminal helix-turn-helix" evidence="2">
    <location>
        <begin position="291"/>
        <end position="347"/>
    </location>
</feature>
<dbReference type="InterPro" id="IPR025736">
    <property type="entry name" value="PucR_C-HTH_dom"/>
</dbReference>
<dbReference type="InterPro" id="IPR008599">
    <property type="entry name" value="Diacid_rec"/>
</dbReference>